<comment type="caution">
    <text evidence="2">The sequence shown here is derived from an EMBL/GenBank/DDBJ whole genome shotgun (WGS) entry which is preliminary data.</text>
</comment>
<feature type="region of interest" description="Disordered" evidence="1">
    <location>
        <begin position="41"/>
        <end position="81"/>
    </location>
</feature>
<reference evidence="2" key="1">
    <citation type="journal article" date="2022" name="bioRxiv">
        <title>Sequencing and chromosome-scale assembly of the giantPleurodeles waltlgenome.</title>
        <authorList>
            <person name="Brown T."/>
            <person name="Elewa A."/>
            <person name="Iarovenko S."/>
            <person name="Subramanian E."/>
            <person name="Araus A.J."/>
            <person name="Petzold A."/>
            <person name="Susuki M."/>
            <person name="Suzuki K.-i.T."/>
            <person name="Hayashi T."/>
            <person name="Toyoda A."/>
            <person name="Oliveira C."/>
            <person name="Osipova E."/>
            <person name="Leigh N.D."/>
            <person name="Simon A."/>
            <person name="Yun M.H."/>
        </authorList>
    </citation>
    <scope>NUCLEOTIDE SEQUENCE</scope>
    <source>
        <strain evidence="2">20211129_DDA</strain>
        <tissue evidence="2">Liver</tissue>
    </source>
</reference>
<protein>
    <submittedName>
        <fullName evidence="2">Uncharacterized protein</fullName>
    </submittedName>
</protein>
<evidence type="ECO:0000313" key="3">
    <source>
        <dbReference type="Proteomes" id="UP001066276"/>
    </source>
</evidence>
<gene>
    <name evidence="2" type="ORF">NDU88_005338</name>
</gene>
<name>A0AAV7RNJ1_PLEWA</name>
<dbReference type="AlphaFoldDB" id="A0AAV7RNJ1"/>
<evidence type="ECO:0000313" key="2">
    <source>
        <dbReference type="EMBL" id="KAJ1152563.1"/>
    </source>
</evidence>
<dbReference type="EMBL" id="JANPWB010000009">
    <property type="protein sequence ID" value="KAJ1152563.1"/>
    <property type="molecule type" value="Genomic_DNA"/>
</dbReference>
<dbReference type="Proteomes" id="UP001066276">
    <property type="component" value="Chromosome 5"/>
</dbReference>
<feature type="compositionally biased region" description="Basic and acidic residues" evidence="1">
    <location>
        <begin position="65"/>
        <end position="79"/>
    </location>
</feature>
<sequence length="179" mass="20150">MFRLSKGCEKLRFALVWIYQVAMKAYLDRIGPLKGEPIVKKKGQKRKSKALVEGPSAKNRTTLRNKTETTQENIEGDRRKHERAATPLKDIIMKLQKVQVLATVESDAALNEPGTSYSNNTVIHVITTLPHVPQFSHPLRAPKNVRYQSPTYVKKDIVNPLKGVSNPSYSRSEQAFPGV</sequence>
<keyword evidence="3" id="KW-1185">Reference proteome</keyword>
<accession>A0AAV7RNJ1</accession>
<evidence type="ECO:0000256" key="1">
    <source>
        <dbReference type="SAM" id="MobiDB-lite"/>
    </source>
</evidence>
<organism evidence="2 3">
    <name type="scientific">Pleurodeles waltl</name>
    <name type="common">Iberian ribbed newt</name>
    <dbReference type="NCBI Taxonomy" id="8319"/>
    <lineage>
        <taxon>Eukaryota</taxon>
        <taxon>Metazoa</taxon>
        <taxon>Chordata</taxon>
        <taxon>Craniata</taxon>
        <taxon>Vertebrata</taxon>
        <taxon>Euteleostomi</taxon>
        <taxon>Amphibia</taxon>
        <taxon>Batrachia</taxon>
        <taxon>Caudata</taxon>
        <taxon>Salamandroidea</taxon>
        <taxon>Salamandridae</taxon>
        <taxon>Pleurodelinae</taxon>
        <taxon>Pleurodeles</taxon>
    </lineage>
</organism>
<proteinExistence type="predicted"/>